<dbReference type="EMBL" id="QNUK01000380">
    <property type="protein sequence ID" value="KAF5894305.1"/>
    <property type="molecule type" value="Genomic_DNA"/>
</dbReference>
<dbReference type="Gene3D" id="2.60.40.10">
    <property type="entry name" value="Immunoglobulins"/>
    <property type="match status" value="1"/>
</dbReference>
<evidence type="ECO:0000313" key="2">
    <source>
        <dbReference type="EMBL" id="KAF5894305.1"/>
    </source>
</evidence>
<dbReference type="AlphaFoldDB" id="A0A8J4UEV8"/>
<dbReference type="Pfam" id="PF13895">
    <property type="entry name" value="Ig_2"/>
    <property type="match status" value="1"/>
</dbReference>
<reference evidence="2" key="1">
    <citation type="submission" date="2020-07" db="EMBL/GenBank/DDBJ databases">
        <title>Clarias magur genome sequencing, assembly and annotation.</title>
        <authorList>
            <person name="Kushwaha B."/>
            <person name="Kumar R."/>
            <person name="Das P."/>
            <person name="Joshi C.G."/>
            <person name="Kumar D."/>
            <person name="Nagpure N.S."/>
            <person name="Pandey M."/>
            <person name="Agarwal S."/>
            <person name="Srivastava S."/>
            <person name="Singh M."/>
            <person name="Sahoo L."/>
            <person name="Jayasankar P."/>
            <person name="Meher P.K."/>
            <person name="Koringa P.G."/>
            <person name="Iquebal M.A."/>
            <person name="Das S.P."/>
            <person name="Bit A."/>
            <person name="Patnaik S."/>
            <person name="Patel N."/>
            <person name="Shah T.M."/>
            <person name="Hinsu A."/>
            <person name="Jena J.K."/>
        </authorList>
    </citation>
    <scope>NUCLEOTIDE SEQUENCE</scope>
    <source>
        <strain evidence="2">CIFAMagur01</strain>
        <tissue evidence="2">Testis</tissue>
    </source>
</reference>
<dbReference type="Proteomes" id="UP000727407">
    <property type="component" value="Unassembled WGS sequence"/>
</dbReference>
<dbReference type="InterPro" id="IPR007110">
    <property type="entry name" value="Ig-like_dom"/>
</dbReference>
<dbReference type="PROSITE" id="PS50835">
    <property type="entry name" value="IG_LIKE"/>
    <property type="match status" value="1"/>
</dbReference>
<organism evidence="2 3">
    <name type="scientific">Clarias magur</name>
    <name type="common">Asian catfish</name>
    <name type="synonym">Macropteronotus magur</name>
    <dbReference type="NCBI Taxonomy" id="1594786"/>
    <lineage>
        <taxon>Eukaryota</taxon>
        <taxon>Metazoa</taxon>
        <taxon>Chordata</taxon>
        <taxon>Craniata</taxon>
        <taxon>Vertebrata</taxon>
        <taxon>Euteleostomi</taxon>
        <taxon>Actinopterygii</taxon>
        <taxon>Neopterygii</taxon>
        <taxon>Teleostei</taxon>
        <taxon>Ostariophysi</taxon>
        <taxon>Siluriformes</taxon>
        <taxon>Clariidae</taxon>
        <taxon>Clarias</taxon>
    </lineage>
</organism>
<dbReference type="OrthoDB" id="10012075at2759"/>
<keyword evidence="3" id="KW-1185">Reference proteome</keyword>
<evidence type="ECO:0000313" key="3">
    <source>
        <dbReference type="Proteomes" id="UP000727407"/>
    </source>
</evidence>
<protein>
    <submittedName>
        <fullName evidence="2">Fc receptor-like protein 5 isoform X1</fullName>
    </submittedName>
</protein>
<dbReference type="InterPro" id="IPR036179">
    <property type="entry name" value="Ig-like_dom_sf"/>
</dbReference>
<name>A0A8J4UEV8_CLAMG</name>
<comment type="caution">
    <text evidence="2">The sequence shown here is derived from an EMBL/GenBank/DDBJ whole genome shotgun (WGS) entry which is preliminary data.</text>
</comment>
<sequence length="87" mass="10392">MKPQIPVYTGEIVTLTCELKHGTGWEFQWYRNNHQNLGTEQKYTNTLKLTVNNAGETVYRCTARRRNPWTDRYYDTEYSNEVRITAR</sequence>
<feature type="domain" description="Ig-like" evidence="1">
    <location>
        <begin position="1"/>
        <end position="85"/>
    </location>
</feature>
<evidence type="ECO:0000259" key="1">
    <source>
        <dbReference type="PROSITE" id="PS50835"/>
    </source>
</evidence>
<dbReference type="InterPro" id="IPR013783">
    <property type="entry name" value="Ig-like_fold"/>
</dbReference>
<proteinExistence type="predicted"/>
<feature type="non-terminal residue" evidence="2">
    <location>
        <position position="87"/>
    </location>
</feature>
<dbReference type="SUPFAM" id="SSF48726">
    <property type="entry name" value="Immunoglobulin"/>
    <property type="match status" value="1"/>
</dbReference>
<accession>A0A8J4UEV8</accession>
<keyword evidence="2" id="KW-0675">Receptor</keyword>
<gene>
    <name evidence="2" type="ORF">DAT39_015973</name>
</gene>